<name>A0A8W8LL76_MAGGI</name>
<dbReference type="InterPro" id="IPR021109">
    <property type="entry name" value="Peptidase_aspartic_dom_sf"/>
</dbReference>
<feature type="coiled-coil region" evidence="2">
    <location>
        <begin position="52"/>
        <end position="93"/>
    </location>
</feature>
<dbReference type="SUPFAM" id="SSF50630">
    <property type="entry name" value="Acid proteases"/>
    <property type="match status" value="1"/>
</dbReference>
<dbReference type="InterPro" id="IPR001878">
    <property type="entry name" value="Znf_CCHC"/>
</dbReference>
<dbReference type="Proteomes" id="UP000005408">
    <property type="component" value="Unassembled WGS sequence"/>
</dbReference>
<feature type="region of interest" description="Disordered" evidence="3">
    <location>
        <begin position="250"/>
        <end position="292"/>
    </location>
</feature>
<sequence length="538" mass="60996">MSDTEVDDTGRPRRATTQKLIEFTEDELVEEQPQLFRQPKNPPLKKKTTKKDQNLEIELEREKIALEREKLKIEMERLALEREKIQLQKQENEPSTKAMPFKIKLQPFDPKCDDILTFLSEFEAIGEQAEWNEKQKVLQLRTLLTGETRQISSQSSSTFDDLRKALVDRYGKRPHEYFNELVNVKREGNETYRGLFSRIDKYLRRSIEDKDPIEILREEFFLKALPPAQAQWVRRNKGSSTVVEAAEDYIPPKGPREVGPSQGFTGNGKGTGPSQGFTGNGKGSGPGNGQNQGNHRKDVICFRCNGKGHFANKCPKISLVSKIIKHECDGLIYIPGHVNDREVSFVKDTGASMTLIKEDLVDSSCILEGQRTTLYTAIGQPFEAKIGIVKLDTPYFKGHAQVGLVPSLVADALLGNDVISRKNVNVVTRAQVRQETNEEVLFDRKMNESDVKPKEIEAIKDSETTETVNIENLHGINAEKLAELQRNDPKLKSLRTLQILVRSANDVNYEWGRGFDSSPRYLSHLIAQFVRLGRFGSN</sequence>
<protein>
    <recommendedName>
        <fullName evidence="4">CCHC-type domain-containing protein</fullName>
    </recommendedName>
</protein>
<proteinExistence type="predicted"/>
<dbReference type="PANTHER" id="PTHR46888:SF1">
    <property type="entry name" value="RIBONUCLEASE H"/>
    <property type="match status" value="1"/>
</dbReference>
<feature type="region of interest" description="Disordered" evidence="3">
    <location>
        <begin position="31"/>
        <end position="51"/>
    </location>
</feature>
<evidence type="ECO:0000259" key="4">
    <source>
        <dbReference type="PROSITE" id="PS50158"/>
    </source>
</evidence>
<feature type="domain" description="CCHC-type" evidence="4">
    <location>
        <begin position="301"/>
        <end position="316"/>
    </location>
</feature>
<reference evidence="5" key="1">
    <citation type="submission" date="2022-08" db="UniProtKB">
        <authorList>
            <consortium name="EnsemblMetazoa"/>
        </authorList>
    </citation>
    <scope>IDENTIFICATION</scope>
    <source>
        <strain evidence="5">05x7-T-G4-1.051#20</strain>
    </source>
</reference>
<keyword evidence="1" id="KW-0863">Zinc-finger</keyword>
<dbReference type="Gene3D" id="2.40.70.10">
    <property type="entry name" value="Acid Proteases"/>
    <property type="match status" value="1"/>
</dbReference>
<dbReference type="Gene3D" id="4.10.60.10">
    <property type="entry name" value="Zinc finger, CCHC-type"/>
    <property type="match status" value="1"/>
</dbReference>
<feature type="compositionally biased region" description="Gly residues" evidence="3">
    <location>
        <begin position="265"/>
        <end position="290"/>
    </location>
</feature>
<evidence type="ECO:0000256" key="2">
    <source>
        <dbReference type="SAM" id="Coils"/>
    </source>
</evidence>
<keyword evidence="1" id="KW-0862">Zinc</keyword>
<organism evidence="5 6">
    <name type="scientific">Magallana gigas</name>
    <name type="common">Pacific oyster</name>
    <name type="synonym">Crassostrea gigas</name>
    <dbReference type="NCBI Taxonomy" id="29159"/>
    <lineage>
        <taxon>Eukaryota</taxon>
        <taxon>Metazoa</taxon>
        <taxon>Spiralia</taxon>
        <taxon>Lophotrochozoa</taxon>
        <taxon>Mollusca</taxon>
        <taxon>Bivalvia</taxon>
        <taxon>Autobranchia</taxon>
        <taxon>Pteriomorphia</taxon>
        <taxon>Ostreida</taxon>
        <taxon>Ostreoidea</taxon>
        <taxon>Ostreidae</taxon>
        <taxon>Magallana</taxon>
    </lineage>
</organism>
<evidence type="ECO:0000256" key="1">
    <source>
        <dbReference type="PROSITE-ProRule" id="PRU00047"/>
    </source>
</evidence>
<dbReference type="PANTHER" id="PTHR46888">
    <property type="entry name" value="ZINC KNUCKLE DOMAINCONTAINING PROTEIN-RELATED"/>
    <property type="match status" value="1"/>
</dbReference>
<keyword evidence="1" id="KW-0479">Metal-binding</keyword>
<dbReference type="SUPFAM" id="SSF57756">
    <property type="entry name" value="Retrovirus zinc finger-like domains"/>
    <property type="match status" value="1"/>
</dbReference>
<dbReference type="SMART" id="SM00343">
    <property type="entry name" value="ZnF_C2HC"/>
    <property type="match status" value="1"/>
</dbReference>
<evidence type="ECO:0000313" key="6">
    <source>
        <dbReference type="Proteomes" id="UP000005408"/>
    </source>
</evidence>
<keyword evidence="6" id="KW-1185">Reference proteome</keyword>
<accession>A0A8W8LL76</accession>
<evidence type="ECO:0000313" key="5">
    <source>
        <dbReference type="EnsemblMetazoa" id="G28517.1:cds"/>
    </source>
</evidence>
<dbReference type="Pfam" id="PF00098">
    <property type="entry name" value="zf-CCHC"/>
    <property type="match status" value="1"/>
</dbReference>
<evidence type="ECO:0000256" key="3">
    <source>
        <dbReference type="SAM" id="MobiDB-lite"/>
    </source>
</evidence>
<dbReference type="PROSITE" id="PS50158">
    <property type="entry name" value="ZF_CCHC"/>
    <property type="match status" value="1"/>
</dbReference>
<dbReference type="InterPro" id="IPR036875">
    <property type="entry name" value="Znf_CCHC_sf"/>
</dbReference>
<dbReference type="GO" id="GO:0003676">
    <property type="term" value="F:nucleic acid binding"/>
    <property type="evidence" value="ECO:0007669"/>
    <property type="project" value="InterPro"/>
</dbReference>
<dbReference type="AlphaFoldDB" id="A0A8W8LL76"/>
<dbReference type="GO" id="GO:0008270">
    <property type="term" value="F:zinc ion binding"/>
    <property type="evidence" value="ECO:0007669"/>
    <property type="project" value="UniProtKB-KW"/>
</dbReference>
<keyword evidence="2" id="KW-0175">Coiled coil</keyword>
<dbReference type="EnsemblMetazoa" id="G28517.1">
    <property type="protein sequence ID" value="G28517.1:cds"/>
    <property type="gene ID" value="G28517"/>
</dbReference>